<evidence type="ECO:0000256" key="33">
    <source>
        <dbReference type="ARBA" id="ARBA00047789"/>
    </source>
</evidence>
<evidence type="ECO:0000256" key="26">
    <source>
        <dbReference type="ARBA" id="ARBA00024320"/>
    </source>
</evidence>
<comment type="catalytic activity">
    <reaction evidence="36">
        <text>uroporphyrin III(in) + ATP + H2O = uroporphyrin III(out) + ADP + phosphate + H(+)</text>
        <dbReference type="Rhea" id="RHEA:66776"/>
        <dbReference type="ChEBI" id="CHEBI:15377"/>
        <dbReference type="ChEBI" id="CHEBI:15378"/>
        <dbReference type="ChEBI" id="CHEBI:30616"/>
        <dbReference type="ChEBI" id="CHEBI:43474"/>
        <dbReference type="ChEBI" id="CHEBI:167479"/>
        <dbReference type="ChEBI" id="CHEBI:456216"/>
    </reaction>
    <physiologicalReaction direction="left-to-right" evidence="36">
        <dbReference type="Rhea" id="RHEA:66777"/>
    </physiologicalReaction>
</comment>
<dbReference type="GO" id="GO:0005765">
    <property type="term" value="C:lysosomal membrane"/>
    <property type="evidence" value="ECO:0007669"/>
    <property type="project" value="UniProtKB-SubCell"/>
</dbReference>
<evidence type="ECO:0000256" key="4">
    <source>
        <dbReference type="ARBA" id="ARBA00004374"/>
    </source>
</evidence>
<evidence type="ECO:0000259" key="40">
    <source>
        <dbReference type="PROSITE" id="PS50893"/>
    </source>
</evidence>
<dbReference type="SUPFAM" id="SSF90123">
    <property type="entry name" value="ABC transporter transmembrane region"/>
    <property type="match status" value="1"/>
</dbReference>
<dbReference type="CDD" id="cd18581">
    <property type="entry name" value="ABC_6TM_ABCB6"/>
    <property type="match status" value="1"/>
</dbReference>
<evidence type="ECO:0000256" key="23">
    <source>
        <dbReference type="ARBA" id="ARBA00023136"/>
    </source>
</evidence>
<feature type="transmembrane region" description="Helical" evidence="39">
    <location>
        <begin position="246"/>
        <end position="268"/>
    </location>
</feature>
<evidence type="ECO:0000256" key="32">
    <source>
        <dbReference type="ARBA" id="ARBA00047753"/>
    </source>
</evidence>
<sequence length="817" mass="93376">MLFCGNNTDWTAVWQNKGINICFFESFTSGLLLFLIFFSYILQRLIYKRYATKVEIKSTQSTWCYGLHKAIIVTLIFEALIHVIMQDNLYKNQRVLGYQVQTGVCLIIAWCLSLSLMNLERTHLLPSLPTRSHGLVLLCFWGLAFIKENLCIVSWWSDQWWWKLKSTQDKVEFSFWIIRYTCTLVVFVLGIRAPALNYQTQHFKINSNEAVGSSSSANDSTWSNVYVKLKMMLPYVWPKGYTKLQIIVGICVVFLAAGRAINVLFPIYSKYINKFSNKDTPLQFRYDLILIYVLLLFLKGGGSGATGLINNMRSLLWIRVQQHTTRHIELKLFSHLHSLSLRWHLERKTGEVLRVVDRGTNSINNLLSYVVFNILPTIVDIVVAIVYFITAFNYIFGLVVFLCMGVYLALTIMITEWRTKYRREMNKLDNACNTTAVDSLINFETVKYYGTSDFERNRYDEAIKLYQEAEWNSTASLNLLNFVQNLVISGGYLVGCMLAAWAVVHGIQDLHLTVGDYVLFGTYISQLYVPLNWLGTYYRMIQTAFIDMENMFDLLDENAEVKDKMNAGVLQMKGGKIQFDNVTFRYEPEKAILKNISFTVNPGQTLALVGHTGSGKSTIVRLLFRFYDIETGTITIDDQDISKVTQESLRSVIGVVPQDTVLFNNDIRYNIRYGRVTAMDGEVYEAATAADIHHRILAFPKGYDTVVGERGLKLSGGEKQRTAIARTILKAPSIVLLDEATSALDTKTERNIQSSLSRICQNKSTIIVAHRLSTIIHADLILVVNEGEIIERGTHEELLSEDGHYADMWKQQLIKQE</sequence>
<evidence type="ECO:0000256" key="18">
    <source>
        <dbReference type="ARBA" id="ARBA00022824"/>
    </source>
</evidence>
<organism evidence="42 43">
    <name type="scientific">Lottia gigantea</name>
    <name type="common">Giant owl limpet</name>
    <dbReference type="NCBI Taxonomy" id="225164"/>
    <lineage>
        <taxon>Eukaryota</taxon>
        <taxon>Metazoa</taxon>
        <taxon>Spiralia</taxon>
        <taxon>Lophotrochozoa</taxon>
        <taxon>Mollusca</taxon>
        <taxon>Gastropoda</taxon>
        <taxon>Patellogastropoda</taxon>
        <taxon>Lottioidea</taxon>
        <taxon>Lottiidae</taxon>
        <taxon>Lottia</taxon>
    </lineage>
</organism>
<comment type="similarity">
    <text evidence="27">Belongs to the ABC transporter superfamily. ABCB family. Heavy Metal importer (TC 3.A.1.210) subfamily.</text>
</comment>
<keyword evidence="11" id="KW-0813">Transport</keyword>
<dbReference type="GO" id="GO:0005741">
    <property type="term" value="C:mitochondrial outer membrane"/>
    <property type="evidence" value="ECO:0007669"/>
    <property type="project" value="UniProtKB-SubCell"/>
</dbReference>
<dbReference type="PANTHER" id="PTHR24221:SF654">
    <property type="entry name" value="ATP-BINDING CASSETTE SUB-FAMILY B MEMBER 6"/>
    <property type="match status" value="1"/>
</dbReference>
<feature type="transmembrane region" description="Helical" evidence="39">
    <location>
        <begin position="135"/>
        <end position="156"/>
    </location>
</feature>
<feature type="domain" description="ABC transporter" evidence="40">
    <location>
        <begin position="577"/>
        <end position="811"/>
    </location>
</feature>
<dbReference type="CTD" id="20233647"/>
<evidence type="ECO:0000256" key="11">
    <source>
        <dbReference type="ARBA" id="ARBA00022448"/>
    </source>
</evidence>
<feature type="transmembrane region" description="Helical" evidence="39">
    <location>
        <begin position="96"/>
        <end position="114"/>
    </location>
</feature>
<keyword evidence="13" id="KW-0964">Secreted</keyword>
<feature type="transmembrane region" description="Helical" evidence="39">
    <location>
        <begin position="395"/>
        <end position="415"/>
    </location>
</feature>
<dbReference type="PROSITE" id="PS50893">
    <property type="entry name" value="ABC_TRANSPORTER_2"/>
    <property type="match status" value="1"/>
</dbReference>
<evidence type="ECO:0000256" key="27">
    <source>
        <dbReference type="ARBA" id="ARBA00024363"/>
    </source>
</evidence>
<name>V3ZMX3_LOTGI</name>
<evidence type="ECO:0000256" key="1">
    <source>
        <dbReference type="ARBA" id="ARBA00004146"/>
    </source>
</evidence>
<comment type="catalytic activity">
    <reaction evidence="31">
        <text>heme b(in) + ATP + H2O = heme b(out) + ADP + phosphate + H(+)</text>
        <dbReference type="Rhea" id="RHEA:19261"/>
        <dbReference type="ChEBI" id="CHEBI:15377"/>
        <dbReference type="ChEBI" id="CHEBI:15378"/>
        <dbReference type="ChEBI" id="CHEBI:30616"/>
        <dbReference type="ChEBI" id="CHEBI:43474"/>
        <dbReference type="ChEBI" id="CHEBI:60344"/>
        <dbReference type="ChEBI" id="CHEBI:456216"/>
        <dbReference type="EC" id="7.6.2.5"/>
    </reaction>
    <physiologicalReaction direction="left-to-right" evidence="31">
        <dbReference type="Rhea" id="RHEA:19262"/>
    </physiologicalReaction>
</comment>
<dbReference type="Pfam" id="PF16185">
    <property type="entry name" value="MTABC_N"/>
    <property type="match status" value="1"/>
</dbReference>
<dbReference type="InterPro" id="IPR003593">
    <property type="entry name" value="AAA+_ATPase"/>
</dbReference>
<dbReference type="GeneID" id="20233647"/>
<keyword evidence="21 39" id="KW-1133">Transmembrane helix</keyword>
<dbReference type="Proteomes" id="UP000030746">
    <property type="component" value="Unassembled WGS sequence"/>
</dbReference>
<dbReference type="RefSeq" id="XP_009067104.1">
    <property type="nucleotide sequence ID" value="XM_009068856.1"/>
</dbReference>
<evidence type="ECO:0000313" key="42">
    <source>
        <dbReference type="EMBL" id="ESO82186.1"/>
    </source>
</evidence>
<evidence type="ECO:0000256" key="28">
    <source>
        <dbReference type="ARBA" id="ARBA00024385"/>
    </source>
</evidence>
<evidence type="ECO:0000256" key="12">
    <source>
        <dbReference type="ARBA" id="ARBA00022475"/>
    </source>
</evidence>
<evidence type="ECO:0000256" key="14">
    <source>
        <dbReference type="ARBA" id="ARBA00022692"/>
    </source>
</evidence>
<dbReference type="GO" id="GO:0016887">
    <property type="term" value="F:ATP hydrolysis activity"/>
    <property type="evidence" value="ECO:0007669"/>
    <property type="project" value="InterPro"/>
</dbReference>
<dbReference type="InterPro" id="IPR039421">
    <property type="entry name" value="Type_1_exporter"/>
</dbReference>
<keyword evidence="25" id="KW-0458">Lysosome</keyword>
<keyword evidence="15" id="KW-0547">Nucleotide-binding</keyword>
<dbReference type="GO" id="GO:0005789">
    <property type="term" value="C:endoplasmic reticulum membrane"/>
    <property type="evidence" value="ECO:0007669"/>
    <property type="project" value="UniProtKB-SubCell"/>
</dbReference>
<keyword evidence="43" id="KW-1185">Reference proteome</keyword>
<keyword evidence="24" id="KW-1015">Disulfide bond</keyword>
<evidence type="ECO:0000256" key="25">
    <source>
        <dbReference type="ARBA" id="ARBA00023228"/>
    </source>
</evidence>
<gene>
    <name evidence="42" type="ORF">LOTGIDRAFT_135144</name>
</gene>
<evidence type="ECO:0000256" key="8">
    <source>
        <dbReference type="ARBA" id="ARBA00004651"/>
    </source>
</evidence>
<dbReference type="InterPro" id="IPR032410">
    <property type="entry name" value="ABCB6_N"/>
</dbReference>
<keyword evidence="16" id="KW-0967">Endosome</keyword>
<keyword evidence="17" id="KW-0496">Mitochondrion</keyword>
<keyword evidence="19" id="KW-0067">ATP-binding</keyword>
<feature type="transmembrane region" description="Helical" evidence="39">
    <location>
        <begin position="63"/>
        <end position="84"/>
    </location>
</feature>
<comment type="catalytic activity">
    <reaction evidence="34">
        <text>protoporphyrin IX(in) + ATP + H2O = protoporphyrin IX(out) + ADP + phosphate + H(+)</text>
        <dbReference type="Rhea" id="RHEA:61336"/>
        <dbReference type="ChEBI" id="CHEBI:15377"/>
        <dbReference type="ChEBI" id="CHEBI:15378"/>
        <dbReference type="ChEBI" id="CHEBI:30616"/>
        <dbReference type="ChEBI" id="CHEBI:43474"/>
        <dbReference type="ChEBI" id="CHEBI:57306"/>
        <dbReference type="ChEBI" id="CHEBI:456216"/>
    </reaction>
    <physiologicalReaction direction="left-to-right" evidence="34">
        <dbReference type="Rhea" id="RHEA:61337"/>
    </physiologicalReaction>
</comment>
<dbReference type="STRING" id="225164.V3ZMX3"/>
<feature type="transmembrane region" description="Helical" evidence="39">
    <location>
        <begin position="176"/>
        <end position="195"/>
    </location>
</feature>
<evidence type="ECO:0000256" key="39">
    <source>
        <dbReference type="SAM" id="Phobius"/>
    </source>
</evidence>
<evidence type="ECO:0000256" key="30">
    <source>
        <dbReference type="ARBA" id="ARBA00031413"/>
    </source>
</evidence>
<dbReference type="InterPro" id="IPR011527">
    <property type="entry name" value="ABC1_TM_dom"/>
</dbReference>
<feature type="transmembrane region" description="Helical" evidence="39">
    <location>
        <begin position="288"/>
        <end position="309"/>
    </location>
</feature>
<dbReference type="EMBL" id="KB203992">
    <property type="protein sequence ID" value="ESO82186.1"/>
    <property type="molecule type" value="Genomic_DNA"/>
</dbReference>
<evidence type="ECO:0000256" key="7">
    <source>
        <dbReference type="ARBA" id="ARBA00004550"/>
    </source>
</evidence>
<keyword evidence="14 39" id="KW-0812">Transmembrane</keyword>
<dbReference type="HOGENOM" id="CLU_000604_32_1_1"/>
<feature type="transmembrane region" description="Helical" evidence="39">
    <location>
        <begin position="366"/>
        <end position="389"/>
    </location>
</feature>
<accession>V3ZMX3</accession>
<evidence type="ECO:0000259" key="41">
    <source>
        <dbReference type="PROSITE" id="PS50929"/>
    </source>
</evidence>
<feature type="domain" description="ABC transmembrane type-1" evidence="41">
    <location>
        <begin position="250"/>
        <end position="543"/>
    </location>
</feature>
<feature type="transmembrane region" description="Helical" evidence="39">
    <location>
        <begin position="486"/>
        <end position="505"/>
    </location>
</feature>
<dbReference type="Gene3D" id="3.40.50.300">
    <property type="entry name" value="P-loop containing nucleotide triphosphate hydrolases"/>
    <property type="match status" value="1"/>
</dbReference>
<feature type="transmembrane region" description="Helical" evidence="39">
    <location>
        <begin position="517"/>
        <end position="538"/>
    </location>
</feature>
<dbReference type="GO" id="GO:0005886">
    <property type="term" value="C:plasma membrane"/>
    <property type="evidence" value="ECO:0007669"/>
    <property type="project" value="UniProtKB-SubCell"/>
</dbReference>
<dbReference type="Gene3D" id="1.20.1560.10">
    <property type="entry name" value="ABC transporter type 1, transmembrane domain"/>
    <property type="match status" value="1"/>
</dbReference>
<dbReference type="SMART" id="SM00382">
    <property type="entry name" value="AAA"/>
    <property type="match status" value="1"/>
</dbReference>
<evidence type="ECO:0000256" key="16">
    <source>
        <dbReference type="ARBA" id="ARBA00022753"/>
    </source>
</evidence>
<evidence type="ECO:0000256" key="37">
    <source>
        <dbReference type="ARBA" id="ARBA00048636"/>
    </source>
</evidence>
<dbReference type="KEGG" id="lgi:LOTGIDRAFT_135144"/>
<keyword evidence="12" id="KW-1003">Cell membrane</keyword>
<evidence type="ECO:0000256" key="17">
    <source>
        <dbReference type="ARBA" id="ARBA00022787"/>
    </source>
</evidence>
<dbReference type="EC" id="7.6.2.5" evidence="28"/>
<comment type="catalytic activity">
    <reaction evidence="33">
        <text>uroporphyrin I(in) + ATP + H2O = uroporphyrin I(out) + ADP + phosphate + H(+)</text>
        <dbReference type="Rhea" id="RHEA:66772"/>
        <dbReference type="ChEBI" id="CHEBI:15377"/>
        <dbReference type="ChEBI" id="CHEBI:15378"/>
        <dbReference type="ChEBI" id="CHEBI:30616"/>
        <dbReference type="ChEBI" id="CHEBI:43474"/>
        <dbReference type="ChEBI" id="CHEBI:167480"/>
        <dbReference type="ChEBI" id="CHEBI:456216"/>
    </reaction>
    <physiologicalReaction direction="left-to-right" evidence="33">
        <dbReference type="Rhea" id="RHEA:66773"/>
    </physiologicalReaction>
</comment>
<keyword evidence="17" id="KW-1000">Mitochondrion outer membrane</keyword>
<dbReference type="Pfam" id="PF00664">
    <property type="entry name" value="ABC_membrane"/>
    <property type="match status" value="1"/>
</dbReference>
<dbReference type="GO" id="GO:0032585">
    <property type="term" value="C:multivesicular body membrane"/>
    <property type="evidence" value="ECO:0007669"/>
    <property type="project" value="UniProtKB-SubCell"/>
</dbReference>
<dbReference type="GO" id="GO:0020037">
    <property type="term" value="F:heme binding"/>
    <property type="evidence" value="ECO:0007669"/>
    <property type="project" value="TreeGrafter"/>
</dbReference>
<dbReference type="OrthoDB" id="6500128at2759"/>
<dbReference type="GO" id="GO:0005524">
    <property type="term" value="F:ATP binding"/>
    <property type="evidence" value="ECO:0007669"/>
    <property type="project" value="UniProtKB-KW"/>
</dbReference>
<evidence type="ECO:0000256" key="19">
    <source>
        <dbReference type="ARBA" id="ARBA00022840"/>
    </source>
</evidence>
<evidence type="ECO:0000256" key="3">
    <source>
        <dbReference type="ARBA" id="ARBA00004337"/>
    </source>
</evidence>
<comment type="catalytic activity">
    <reaction evidence="37">
        <text>coproporphyrin III(in) + ATP + H2O = coproporphyrin III(out) + ADP + phosphate + H(+)</text>
        <dbReference type="Rhea" id="RHEA:66664"/>
        <dbReference type="ChEBI" id="CHEBI:15377"/>
        <dbReference type="ChEBI" id="CHEBI:15378"/>
        <dbReference type="ChEBI" id="CHEBI:30616"/>
        <dbReference type="ChEBI" id="CHEBI:43474"/>
        <dbReference type="ChEBI" id="CHEBI:131725"/>
        <dbReference type="ChEBI" id="CHEBI:456216"/>
    </reaction>
    <physiologicalReaction direction="left-to-right" evidence="37">
        <dbReference type="Rhea" id="RHEA:66665"/>
    </physiologicalReaction>
</comment>
<evidence type="ECO:0000256" key="15">
    <source>
        <dbReference type="ARBA" id="ARBA00022741"/>
    </source>
</evidence>
<evidence type="ECO:0000256" key="2">
    <source>
        <dbReference type="ARBA" id="ARBA00004333"/>
    </source>
</evidence>
<evidence type="ECO:0000256" key="10">
    <source>
        <dbReference type="ARBA" id="ARBA00004656"/>
    </source>
</evidence>
<comment type="catalytic activity">
    <reaction evidence="38">
        <text>coproporphyrin I(in) + ATP + H2O = coproporphyrin I(out) + ADP + phosphate + H(+)</text>
        <dbReference type="Rhea" id="RHEA:66768"/>
        <dbReference type="ChEBI" id="CHEBI:15377"/>
        <dbReference type="ChEBI" id="CHEBI:15378"/>
        <dbReference type="ChEBI" id="CHEBI:30616"/>
        <dbReference type="ChEBI" id="CHEBI:43474"/>
        <dbReference type="ChEBI" id="CHEBI:167478"/>
        <dbReference type="ChEBI" id="CHEBI:456216"/>
    </reaction>
    <physiologicalReaction direction="left-to-right" evidence="38">
        <dbReference type="Rhea" id="RHEA:66769"/>
    </physiologicalReaction>
</comment>
<dbReference type="PANTHER" id="PTHR24221">
    <property type="entry name" value="ATP-BINDING CASSETTE SUB-FAMILY B"/>
    <property type="match status" value="1"/>
</dbReference>
<evidence type="ECO:0000256" key="5">
    <source>
        <dbReference type="ARBA" id="ARBA00004414"/>
    </source>
</evidence>
<comment type="catalytic activity">
    <reaction evidence="32">
        <text>coproporphyrinogen III(in) + ATP + H2O = coproporphyrinogen III(out) + ADP + phosphate + H(+)</text>
        <dbReference type="Rhea" id="RHEA:66680"/>
        <dbReference type="ChEBI" id="CHEBI:15377"/>
        <dbReference type="ChEBI" id="CHEBI:15378"/>
        <dbReference type="ChEBI" id="CHEBI:30616"/>
        <dbReference type="ChEBI" id="CHEBI:43474"/>
        <dbReference type="ChEBI" id="CHEBI:57309"/>
        <dbReference type="ChEBI" id="CHEBI:456216"/>
    </reaction>
    <physiologicalReaction direction="left-to-right" evidence="32">
        <dbReference type="Rhea" id="RHEA:66681"/>
    </physiologicalReaction>
</comment>
<evidence type="ECO:0000256" key="31">
    <source>
        <dbReference type="ARBA" id="ARBA00047649"/>
    </source>
</evidence>
<evidence type="ECO:0000256" key="36">
    <source>
        <dbReference type="ARBA" id="ARBA00048510"/>
    </source>
</evidence>
<reference evidence="42 43" key="1">
    <citation type="journal article" date="2013" name="Nature">
        <title>Insights into bilaterian evolution from three spiralian genomes.</title>
        <authorList>
            <person name="Simakov O."/>
            <person name="Marletaz F."/>
            <person name="Cho S.J."/>
            <person name="Edsinger-Gonzales E."/>
            <person name="Havlak P."/>
            <person name="Hellsten U."/>
            <person name="Kuo D.H."/>
            <person name="Larsson T."/>
            <person name="Lv J."/>
            <person name="Arendt D."/>
            <person name="Savage R."/>
            <person name="Osoegawa K."/>
            <person name="de Jong P."/>
            <person name="Grimwood J."/>
            <person name="Chapman J.A."/>
            <person name="Shapiro H."/>
            <person name="Aerts A."/>
            <person name="Otillar R.P."/>
            <person name="Terry A.Y."/>
            <person name="Boore J.L."/>
            <person name="Grigoriev I.V."/>
            <person name="Lindberg D.R."/>
            <person name="Seaver E.C."/>
            <person name="Weisblat D.A."/>
            <person name="Putnam N.H."/>
            <person name="Rokhsar D.S."/>
        </authorList>
    </citation>
    <scope>NUCLEOTIDE SEQUENCE [LARGE SCALE GENOMIC DNA]</scope>
</reference>
<comment type="catalytic activity">
    <reaction evidence="35">
        <text>pheophorbide a(in) + ATP + H2O = pheophorbide a(out) + ADP + phosphate + H(+)</text>
        <dbReference type="Rhea" id="RHEA:61360"/>
        <dbReference type="ChEBI" id="CHEBI:15377"/>
        <dbReference type="ChEBI" id="CHEBI:15378"/>
        <dbReference type="ChEBI" id="CHEBI:30616"/>
        <dbReference type="ChEBI" id="CHEBI:43474"/>
        <dbReference type="ChEBI" id="CHEBI:58687"/>
        <dbReference type="ChEBI" id="CHEBI:456216"/>
    </reaction>
    <physiologicalReaction direction="left-to-right" evidence="35">
        <dbReference type="Rhea" id="RHEA:61361"/>
    </physiologicalReaction>
</comment>
<dbReference type="GO" id="GO:0005576">
    <property type="term" value="C:extracellular region"/>
    <property type="evidence" value="ECO:0007669"/>
    <property type="project" value="UniProtKB-SubCell"/>
</dbReference>
<evidence type="ECO:0000256" key="34">
    <source>
        <dbReference type="ARBA" id="ARBA00048309"/>
    </source>
</evidence>
<keyword evidence="20" id="KW-1278">Translocase</keyword>
<feature type="transmembrane region" description="Helical" evidence="39">
    <location>
        <begin position="18"/>
        <end position="42"/>
    </location>
</feature>
<evidence type="ECO:0000256" key="35">
    <source>
        <dbReference type="ARBA" id="ARBA00048455"/>
    </source>
</evidence>
<evidence type="ECO:0000256" key="20">
    <source>
        <dbReference type="ARBA" id="ARBA00022967"/>
    </source>
</evidence>
<dbReference type="GO" id="GO:0000139">
    <property type="term" value="C:Golgi membrane"/>
    <property type="evidence" value="ECO:0007669"/>
    <property type="project" value="UniProtKB-SubCell"/>
</dbReference>
<evidence type="ECO:0000256" key="22">
    <source>
        <dbReference type="ARBA" id="ARBA00023034"/>
    </source>
</evidence>
<evidence type="ECO:0000256" key="38">
    <source>
        <dbReference type="ARBA" id="ARBA00049398"/>
    </source>
</evidence>
<evidence type="ECO:0000256" key="29">
    <source>
        <dbReference type="ARBA" id="ARBA00024439"/>
    </source>
</evidence>
<evidence type="ECO:0000256" key="6">
    <source>
        <dbReference type="ARBA" id="ARBA00004477"/>
    </source>
</evidence>
<protein>
    <recommendedName>
        <fullName evidence="29">ATP-binding cassette sub-family B member 6</fullName>
        <ecNumber evidence="28">7.6.2.5</ecNumber>
    </recommendedName>
    <alternativeName>
        <fullName evidence="30">ABC-type heme transporter ABCB6</fullName>
    </alternativeName>
</protein>
<dbReference type="FunFam" id="3.40.50.300:FF:000186">
    <property type="entry name" value="ATP-binding cassette sub-family B member 7, mitochondrial"/>
    <property type="match status" value="1"/>
</dbReference>
<proteinExistence type="inferred from homology"/>
<keyword evidence="22" id="KW-0333">Golgi apparatus</keyword>
<dbReference type="InterPro" id="IPR003439">
    <property type="entry name" value="ABC_transporter-like_ATP-bd"/>
</dbReference>
<dbReference type="InterPro" id="IPR027417">
    <property type="entry name" value="P-loop_NTPase"/>
</dbReference>
<evidence type="ECO:0000256" key="9">
    <source>
        <dbReference type="ARBA" id="ARBA00004653"/>
    </source>
</evidence>
<evidence type="ECO:0000256" key="21">
    <source>
        <dbReference type="ARBA" id="ARBA00022989"/>
    </source>
</evidence>
<dbReference type="CDD" id="cd03253">
    <property type="entry name" value="ABCC_ATM1_transporter"/>
    <property type="match status" value="1"/>
</dbReference>
<keyword evidence="23 39" id="KW-0472">Membrane</keyword>
<keyword evidence="18" id="KW-0256">Endoplasmic reticulum</keyword>
<dbReference type="SUPFAM" id="SSF52540">
    <property type="entry name" value="P-loop containing nucleoside triphosphate hydrolases"/>
    <property type="match status" value="1"/>
</dbReference>
<dbReference type="InterPro" id="IPR036640">
    <property type="entry name" value="ABC1_TM_sf"/>
</dbReference>
<dbReference type="AlphaFoldDB" id="V3ZMX3"/>
<dbReference type="PROSITE" id="PS50929">
    <property type="entry name" value="ABC_TM1F"/>
    <property type="match status" value="1"/>
</dbReference>
<evidence type="ECO:0000256" key="13">
    <source>
        <dbReference type="ARBA" id="ARBA00022525"/>
    </source>
</evidence>
<dbReference type="GO" id="GO:0015439">
    <property type="term" value="F:ABC-type heme transporter activity"/>
    <property type="evidence" value="ECO:0007669"/>
    <property type="project" value="UniProtKB-EC"/>
</dbReference>
<evidence type="ECO:0000256" key="24">
    <source>
        <dbReference type="ARBA" id="ARBA00023157"/>
    </source>
</evidence>
<dbReference type="GO" id="GO:0031901">
    <property type="term" value="C:early endosome membrane"/>
    <property type="evidence" value="ECO:0007669"/>
    <property type="project" value="UniProtKB-SubCell"/>
</dbReference>
<dbReference type="OMA" id="YYGAEHY"/>
<comment type="subcellular location">
    <subcellularLocation>
        <location evidence="8">Cell membrane</location>
        <topology evidence="8">Multi-pass membrane protein</topology>
    </subcellularLocation>
    <subcellularLocation>
        <location evidence="1">Early endosome membrane</location>
    </subcellularLocation>
    <subcellularLocation>
        <location evidence="6">Endoplasmic reticulum membrane</location>
        <topology evidence="6">Multi-pass membrane protein</topology>
    </subcellularLocation>
    <subcellularLocation>
        <location evidence="3">Endosome membrane</location>
        <topology evidence="3">Multi-pass membrane protein</topology>
    </subcellularLocation>
    <subcellularLocation>
        <location evidence="2">Endosome</location>
        <location evidence="2">Multivesicular body membrane</location>
    </subcellularLocation>
    <subcellularLocation>
        <location evidence="9">Golgi apparatus membrane</location>
        <topology evidence="9">Multi-pass membrane protein</topology>
    </subcellularLocation>
    <subcellularLocation>
        <location evidence="5">Late endosome membrane</location>
    </subcellularLocation>
    <subcellularLocation>
        <location evidence="10">Lysosome membrane</location>
    </subcellularLocation>
    <subcellularLocation>
        <location evidence="26">Melanosome membrane</location>
    </subcellularLocation>
    <subcellularLocation>
        <location evidence="4">Mitochondrion outer membrane</location>
        <topology evidence="4">Multi-pass membrane protein</topology>
    </subcellularLocation>
    <subcellularLocation>
        <location evidence="7">Secreted</location>
        <location evidence="7">Extracellular exosome</location>
    </subcellularLocation>
</comment>
<dbReference type="Pfam" id="PF00005">
    <property type="entry name" value="ABC_tran"/>
    <property type="match status" value="1"/>
</dbReference>
<evidence type="ECO:0000313" key="43">
    <source>
        <dbReference type="Proteomes" id="UP000030746"/>
    </source>
</evidence>